<dbReference type="STRING" id="1802485.A2V97_03635"/>
<gene>
    <name evidence="1" type="ORF">A2V97_03635</name>
</gene>
<comment type="caution">
    <text evidence="1">The sequence shown here is derived from an EMBL/GenBank/DDBJ whole genome shotgun (WGS) entry which is preliminary data.</text>
</comment>
<protein>
    <submittedName>
        <fullName evidence="1">Uncharacterized protein</fullName>
    </submittedName>
</protein>
<evidence type="ECO:0000313" key="1">
    <source>
        <dbReference type="EMBL" id="OGM15834.1"/>
    </source>
</evidence>
<name>A0A1F7XL90_9BACT</name>
<sequence>MNAEVILNWLHIKDRYPAAKILPVLDTADLISHYPQDWYLKDHEIVRETIVEWKNFCDQAYKGRAIVSEGVLNPDSEASEAIDSFLLADEILTSVSPLEKARVLESARHLFSVASGQEQGSISAREVSDTRTFVGLFEKAMMGQSPLLIP</sequence>
<proteinExistence type="predicted"/>
<dbReference type="Proteomes" id="UP000177382">
    <property type="component" value="Unassembled WGS sequence"/>
</dbReference>
<organism evidence="1 2">
    <name type="scientific">Candidatus Woesebacteria bacterium RBG_16_42_24</name>
    <dbReference type="NCBI Taxonomy" id="1802485"/>
    <lineage>
        <taxon>Bacteria</taxon>
        <taxon>Candidatus Woeseibacteriota</taxon>
    </lineage>
</organism>
<accession>A0A1F7XL90</accession>
<dbReference type="AlphaFoldDB" id="A0A1F7XL90"/>
<reference evidence="1 2" key="1">
    <citation type="journal article" date="2016" name="Nat. Commun.">
        <title>Thousands of microbial genomes shed light on interconnected biogeochemical processes in an aquifer system.</title>
        <authorList>
            <person name="Anantharaman K."/>
            <person name="Brown C.T."/>
            <person name="Hug L.A."/>
            <person name="Sharon I."/>
            <person name="Castelle C.J."/>
            <person name="Probst A.J."/>
            <person name="Thomas B.C."/>
            <person name="Singh A."/>
            <person name="Wilkins M.J."/>
            <person name="Karaoz U."/>
            <person name="Brodie E.L."/>
            <person name="Williams K.H."/>
            <person name="Hubbard S.S."/>
            <person name="Banfield J.F."/>
        </authorList>
    </citation>
    <scope>NUCLEOTIDE SEQUENCE [LARGE SCALE GENOMIC DNA]</scope>
</reference>
<dbReference type="EMBL" id="MGFX01000001">
    <property type="protein sequence ID" value="OGM15834.1"/>
    <property type="molecule type" value="Genomic_DNA"/>
</dbReference>
<evidence type="ECO:0000313" key="2">
    <source>
        <dbReference type="Proteomes" id="UP000177382"/>
    </source>
</evidence>